<accession>A0A9P8MYU7</accession>
<dbReference type="Proteomes" id="UP000824596">
    <property type="component" value="Unassembled WGS sequence"/>
</dbReference>
<dbReference type="EMBL" id="JAIZPD010000005">
    <property type="protein sequence ID" value="KAH0963744.1"/>
    <property type="molecule type" value="Genomic_DNA"/>
</dbReference>
<keyword evidence="2" id="KW-0812">Transmembrane</keyword>
<evidence type="ECO:0000256" key="1">
    <source>
        <dbReference type="ARBA" id="ARBA00009003"/>
    </source>
</evidence>
<protein>
    <submittedName>
        <fullName evidence="3">Glycosyltransferase sugar-binding domain-containing protein</fullName>
    </submittedName>
</protein>
<dbReference type="Pfam" id="PF04488">
    <property type="entry name" value="Gly_transf_sug"/>
    <property type="match status" value="1"/>
</dbReference>
<dbReference type="PANTHER" id="PTHR46830:SF2">
    <property type="entry name" value="ALPHA-1,4-N-ACETYLGLUCOSAMINYLTRANSFERASE"/>
    <property type="match status" value="1"/>
</dbReference>
<keyword evidence="4" id="KW-1185">Reference proteome</keyword>
<comment type="similarity">
    <text evidence="1">Belongs to the glycosyltransferase 32 family.</text>
</comment>
<proteinExistence type="inferred from homology"/>
<gene>
    <name evidence="3" type="ORF">HRG_06254</name>
</gene>
<dbReference type="GeneID" id="68355383"/>
<comment type="caution">
    <text evidence="3">The sequence shown here is derived from an EMBL/GenBank/DDBJ whole genome shotgun (WGS) entry which is preliminary data.</text>
</comment>
<feature type="transmembrane region" description="Helical" evidence="2">
    <location>
        <begin position="12"/>
        <end position="30"/>
    </location>
</feature>
<evidence type="ECO:0000313" key="4">
    <source>
        <dbReference type="Proteomes" id="UP000824596"/>
    </source>
</evidence>
<dbReference type="GO" id="GO:1901135">
    <property type="term" value="P:carbohydrate derivative metabolic process"/>
    <property type="evidence" value="ECO:0007669"/>
    <property type="project" value="UniProtKB-ARBA"/>
</dbReference>
<sequence>MLAPSSKMSRHIFIQSLLFAVLFVILLIWISSPQARFSSDTVSTAVSTADSTVVSTAVSTAASTAAPARLQPDIPNYAHFVFLLEKPESDFPFVFFQYLSMYAAWYYLRPDKIYLHTDAREQQIKRAREGLAGKWSKLIFEIPGLTINHVKSPTVARNGVKIQHMAHKSDFIRVEAIREFGGLYMDFDVFAIRDLRQLLTSGFESISGREPGGLMTAGAFLAQKQSKIMNMWAEQMHQVFDQGWITHSNGLMTRIGEQLIPDPRQILVLEQDAFTPVTYSPGGVESFLESHQNVPSALQDHKDGETLPFLNHYDEPQGSGAMNFNKSYSVHAFRIEETGIEVSPRSILERRSDIGRVLYPVVRDMYNQGVISLDEK</sequence>
<reference evidence="3" key="1">
    <citation type="submission" date="2021-09" db="EMBL/GenBank/DDBJ databases">
        <title>A high-quality genome of the endoparasitic fungus Hirsutella rhossiliensis with a comparison of Hirsutella genomes reveals transposable elements contributing to genome size variation.</title>
        <authorList>
            <person name="Lin R."/>
            <person name="Jiao Y."/>
            <person name="Sun X."/>
            <person name="Ling J."/>
            <person name="Xie B."/>
            <person name="Cheng X."/>
        </authorList>
    </citation>
    <scope>NUCLEOTIDE SEQUENCE</scope>
    <source>
        <strain evidence="3">HR02</strain>
    </source>
</reference>
<dbReference type="InterPro" id="IPR007577">
    <property type="entry name" value="GlycoTrfase_DXD_sugar-bd_CS"/>
</dbReference>
<dbReference type="SUPFAM" id="SSF53448">
    <property type="entry name" value="Nucleotide-diphospho-sugar transferases"/>
    <property type="match status" value="1"/>
</dbReference>
<keyword evidence="2" id="KW-1133">Transmembrane helix</keyword>
<evidence type="ECO:0000313" key="3">
    <source>
        <dbReference type="EMBL" id="KAH0963744.1"/>
    </source>
</evidence>
<name>A0A9P8MYU7_9HYPO</name>
<dbReference type="OrthoDB" id="409543at2759"/>
<dbReference type="Gene3D" id="3.90.550.20">
    <property type="match status" value="1"/>
</dbReference>
<dbReference type="RefSeq" id="XP_044721257.1">
    <property type="nucleotide sequence ID" value="XM_044864725.1"/>
</dbReference>
<dbReference type="InterPro" id="IPR029044">
    <property type="entry name" value="Nucleotide-diphossugar_trans"/>
</dbReference>
<dbReference type="PANTHER" id="PTHR46830">
    <property type="entry name" value="TRANSFERASE, PUTATIVE-RELATED"/>
    <property type="match status" value="1"/>
</dbReference>
<evidence type="ECO:0000256" key="2">
    <source>
        <dbReference type="SAM" id="Phobius"/>
    </source>
</evidence>
<dbReference type="AlphaFoldDB" id="A0A9P8MYU7"/>
<keyword evidence="2" id="KW-0472">Membrane</keyword>
<organism evidence="3 4">
    <name type="scientific">Hirsutella rhossiliensis</name>
    <dbReference type="NCBI Taxonomy" id="111463"/>
    <lineage>
        <taxon>Eukaryota</taxon>
        <taxon>Fungi</taxon>
        <taxon>Dikarya</taxon>
        <taxon>Ascomycota</taxon>
        <taxon>Pezizomycotina</taxon>
        <taxon>Sordariomycetes</taxon>
        <taxon>Hypocreomycetidae</taxon>
        <taxon>Hypocreales</taxon>
        <taxon>Ophiocordycipitaceae</taxon>
        <taxon>Hirsutella</taxon>
    </lineage>
</organism>